<dbReference type="SUPFAM" id="SSF81660">
    <property type="entry name" value="Metal cation-transporting ATPase, ATP-binding domain N"/>
    <property type="match status" value="1"/>
</dbReference>
<dbReference type="RefSeq" id="WP_124867575.1">
    <property type="nucleotide sequence ID" value="NZ_RQZF01000001.1"/>
</dbReference>
<dbReference type="Proteomes" id="UP000280444">
    <property type="component" value="Unassembled WGS sequence"/>
</dbReference>
<feature type="transmembrane region" description="Helical" evidence="6">
    <location>
        <begin position="42"/>
        <end position="60"/>
    </location>
</feature>
<dbReference type="OrthoDB" id="9814270at2"/>
<dbReference type="PROSITE" id="PS00154">
    <property type="entry name" value="ATPASE_E1_E2"/>
    <property type="match status" value="1"/>
</dbReference>
<dbReference type="InterPro" id="IPR018303">
    <property type="entry name" value="ATPase_P-typ_P_site"/>
</dbReference>
<dbReference type="InterPro" id="IPR059000">
    <property type="entry name" value="ATPase_P-type_domA"/>
</dbReference>
<dbReference type="SUPFAM" id="SSF81653">
    <property type="entry name" value="Calcium ATPase, transduction domain A"/>
    <property type="match status" value="1"/>
</dbReference>
<feature type="transmembrane region" description="Helical" evidence="6">
    <location>
        <begin position="688"/>
        <end position="709"/>
    </location>
</feature>
<feature type="transmembrane region" description="Helical" evidence="6">
    <location>
        <begin position="715"/>
        <end position="733"/>
    </location>
</feature>
<feature type="transmembrane region" description="Helical" evidence="6">
    <location>
        <begin position="655"/>
        <end position="676"/>
    </location>
</feature>
<dbReference type="Pfam" id="PF00122">
    <property type="entry name" value="E1-E2_ATPase"/>
    <property type="match status" value="1"/>
</dbReference>
<evidence type="ECO:0000256" key="3">
    <source>
        <dbReference type="ARBA" id="ARBA00022967"/>
    </source>
</evidence>
<dbReference type="InterPro" id="IPR008250">
    <property type="entry name" value="ATPase_P-typ_transduc_dom_A_sf"/>
</dbReference>
<feature type="transmembrane region" description="Helical" evidence="6">
    <location>
        <begin position="745"/>
        <end position="765"/>
    </location>
</feature>
<dbReference type="AlphaFoldDB" id="A0A3P1SGN1"/>
<evidence type="ECO:0000256" key="1">
    <source>
        <dbReference type="ARBA" id="ARBA00004651"/>
    </source>
</evidence>
<dbReference type="Gene3D" id="2.70.150.10">
    <property type="entry name" value="Calcium-transporting ATPase, cytoplasmic transduction domain A"/>
    <property type="match status" value="1"/>
</dbReference>
<dbReference type="PRINTS" id="PR00119">
    <property type="entry name" value="CATATPASE"/>
</dbReference>
<reference evidence="8 9" key="1">
    <citation type="submission" date="2018-11" db="EMBL/GenBank/DDBJ databases">
        <title>Genomes From Bacteria Associated with the Canine Oral Cavity: a Test Case for Automated Genome-Based Taxonomic Assignment.</title>
        <authorList>
            <person name="Coil D.A."/>
            <person name="Jospin G."/>
            <person name="Darling A.E."/>
            <person name="Wallis C."/>
            <person name="Davis I.J."/>
            <person name="Harris S."/>
            <person name="Eisen J.A."/>
            <person name="Holcombe L.J."/>
            <person name="O'Flynn C."/>
        </authorList>
    </citation>
    <scope>NUCLEOTIDE SEQUENCE [LARGE SCALE GENOMIC DNA]</scope>
    <source>
        <strain evidence="8 9">OH770</strain>
    </source>
</reference>
<feature type="transmembrane region" description="Helical" evidence="6">
    <location>
        <begin position="212"/>
        <end position="230"/>
    </location>
</feature>
<evidence type="ECO:0000313" key="9">
    <source>
        <dbReference type="Proteomes" id="UP000280444"/>
    </source>
</evidence>
<evidence type="ECO:0000313" key="8">
    <source>
        <dbReference type="EMBL" id="RRC96214.1"/>
    </source>
</evidence>
<dbReference type="PRINTS" id="PR00120">
    <property type="entry name" value="HATPASE"/>
</dbReference>
<dbReference type="Pfam" id="PF00702">
    <property type="entry name" value="Hydrolase"/>
    <property type="match status" value="1"/>
</dbReference>
<dbReference type="InterPro" id="IPR023298">
    <property type="entry name" value="ATPase_P-typ_TM_dom_sf"/>
</dbReference>
<keyword evidence="9" id="KW-1185">Reference proteome</keyword>
<gene>
    <name evidence="8" type="ORF">EII11_00650</name>
</gene>
<dbReference type="SFLD" id="SFLDS00003">
    <property type="entry name" value="Haloacid_Dehalogenase"/>
    <property type="match status" value="1"/>
</dbReference>
<keyword evidence="3" id="KW-1278">Translocase</keyword>
<proteinExistence type="predicted"/>
<dbReference type="EMBL" id="RQZF01000001">
    <property type="protein sequence ID" value="RRC96214.1"/>
    <property type="molecule type" value="Genomic_DNA"/>
</dbReference>
<evidence type="ECO:0000256" key="5">
    <source>
        <dbReference type="ARBA" id="ARBA00023136"/>
    </source>
</evidence>
<dbReference type="SFLD" id="SFLDG00002">
    <property type="entry name" value="C1.7:_P-type_atpase_like"/>
    <property type="match status" value="1"/>
</dbReference>
<evidence type="ECO:0000259" key="7">
    <source>
        <dbReference type="Pfam" id="PF00122"/>
    </source>
</evidence>
<feature type="transmembrane region" description="Helical" evidence="6">
    <location>
        <begin position="66"/>
        <end position="84"/>
    </location>
</feature>
<dbReference type="SUPFAM" id="SSF56784">
    <property type="entry name" value="HAD-like"/>
    <property type="match status" value="1"/>
</dbReference>
<dbReference type="InterPro" id="IPR001757">
    <property type="entry name" value="P_typ_ATPase"/>
</dbReference>
<dbReference type="SFLD" id="SFLDF00027">
    <property type="entry name" value="p-type_atpase"/>
    <property type="match status" value="1"/>
</dbReference>
<dbReference type="InterPro" id="IPR023299">
    <property type="entry name" value="ATPase_P-typ_cyto_dom_N"/>
</dbReference>
<feature type="transmembrane region" description="Helical" evidence="6">
    <location>
        <begin position="250"/>
        <end position="274"/>
    </location>
</feature>
<name>A0A3P1SGN1_9ACTO</name>
<dbReference type="Gene3D" id="1.20.1110.10">
    <property type="entry name" value="Calcium-transporting ATPase, transmembrane domain"/>
    <property type="match status" value="1"/>
</dbReference>
<evidence type="ECO:0000256" key="2">
    <source>
        <dbReference type="ARBA" id="ARBA00022692"/>
    </source>
</evidence>
<dbReference type="GO" id="GO:0016887">
    <property type="term" value="F:ATP hydrolysis activity"/>
    <property type="evidence" value="ECO:0007669"/>
    <property type="project" value="InterPro"/>
</dbReference>
<dbReference type="InterPro" id="IPR044492">
    <property type="entry name" value="P_typ_ATPase_HD_dom"/>
</dbReference>
<protein>
    <submittedName>
        <fullName evidence="8">Cation-translocating P-type ATPase</fullName>
    </submittedName>
</protein>
<dbReference type="GO" id="GO:0005524">
    <property type="term" value="F:ATP binding"/>
    <property type="evidence" value="ECO:0007669"/>
    <property type="project" value="InterPro"/>
</dbReference>
<dbReference type="Gene3D" id="3.40.50.1000">
    <property type="entry name" value="HAD superfamily/HAD-like"/>
    <property type="match status" value="1"/>
</dbReference>
<keyword evidence="5 6" id="KW-0472">Membrane</keyword>
<dbReference type="GO" id="GO:0005886">
    <property type="term" value="C:plasma membrane"/>
    <property type="evidence" value="ECO:0007669"/>
    <property type="project" value="UniProtKB-SubCell"/>
</dbReference>
<dbReference type="NCBIfam" id="TIGR01494">
    <property type="entry name" value="ATPase_P-type"/>
    <property type="match status" value="2"/>
</dbReference>
<organism evidence="8 9">
    <name type="scientific">Schaalia canis</name>
    <dbReference type="NCBI Taxonomy" id="100469"/>
    <lineage>
        <taxon>Bacteria</taxon>
        <taxon>Bacillati</taxon>
        <taxon>Actinomycetota</taxon>
        <taxon>Actinomycetes</taxon>
        <taxon>Actinomycetales</taxon>
        <taxon>Actinomycetaceae</taxon>
        <taxon>Schaalia</taxon>
    </lineage>
</organism>
<evidence type="ECO:0000256" key="6">
    <source>
        <dbReference type="SAM" id="Phobius"/>
    </source>
</evidence>
<accession>A0A3P1SGN1</accession>
<dbReference type="SUPFAM" id="SSF81665">
    <property type="entry name" value="Calcium ATPase, transmembrane domain M"/>
    <property type="match status" value="1"/>
</dbReference>
<dbReference type="PANTHER" id="PTHR42861">
    <property type="entry name" value="CALCIUM-TRANSPORTING ATPASE"/>
    <property type="match status" value="1"/>
</dbReference>
<dbReference type="InterPro" id="IPR036412">
    <property type="entry name" value="HAD-like_sf"/>
</dbReference>
<keyword evidence="4 6" id="KW-1133">Transmembrane helix</keyword>
<sequence>MADYSTYGLSTQDVRTRVQNGQINAVEEQTSRSLSSIARANIFTLFNAILVGAMATVLLVGTWKDAVFGGVMIVNAVIGIVSEWKAKRTLDELAIVDAARATVWRDGNSVEIPFDEVVLDDAVELTLGDRIGVDGTVMEASGLEVDESMLTGESHPVRKNPGDPVLAGTSVVAGSGLIVATAVGEDLYAQGITRQVKAFTRTTSEIQKGIDAVLRVISFLILPVVALLAWTQWTVSGADGGTFDWRHGLVLAVAGVVGMIPQGLVLLTSMNFAVGSAKLARQDVLVQELPAVEVLARVDALCLDKTGTLTTGGIRLHGLHIVEGTAAALSEHAGNILALLNKESSNATAAAVMEAIANDTIPVTQRPQEEWSIAFSSARKWAALGVSGTSWYFGAPEILLDAIADGPGAAVVEQLRASVSEHADQGRRVLLLAHSSSVPGETEDGGRDEKLPRDLHAVAMLTFEEDLRPDAADTLAYFREQGVRVRVISGDNPSTVAALAQMVGLTTPGGEAVRVCDARTLPEDLESAAFASAIRNHDVFGRVTPEQKRAMVRALQEDDHCVAMTGDGVNDALALKDADLGIAMGNGAPATKAVSQIVLVGGEFSVLPGVVAEGRRIIANMERVSSLFLTKTMYSLVLALTTSLLLWPYPFLPRHFTYIGVLTIGLPAFAIALGPNTRRYVPGFLKRTLSVAIPAGVILAGVALLAYWYVGIGTIEGQSVATLSLMAGALWLLSITARPLVGWRIGLLLAMGGAAVLGFLVPITRHFFALEWPTGEQWSVIGVMALVACMLIEVVYRVQQHFTTAPNA</sequence>
<keyword evidence="2 6" id="KW-0812">Transmembrane</keyword>
<dbReference type="InterPro" id="IPR023214">
    <property type="entry name" value="HAD_sf"/>
</dbReference>
<feature type="transmembrane region" description="Helical" evidence="6">
    <location>
        <begin position="624"/>
        <end position="649"/>
    </location>
</feature>
<feature type="domain" description="P-type ATPase A" evidence="7">
    <location>
        <begin position="99"/>
        <end position="196"/>
    </location>
</feature>
<comment type="subcellular location">
    <subcellularLocation>
        <location evidence="1">Cell membrane</location>
        <topology evidence="1">Multi-pass membrane protein</topology>
    </subcellularLocation>
</comment>
<feature type="transmembrane region" description="Helical" evidence="6">
    <location>
        <begin position="777"/>
        <end position="796"/>
    </location>
</feature>
<comment type="caution">
    <text evidence="8">The sequence shown here is derived from an EMBL/GenBank/DDBJ whole genome shotgun (WGS) entry which is preliminary data.</text>
</comment>
<evidence type="ECO:0000256" key="4">
    <source>
        <dbReference type="ARBA" id="ARBA00022989"/>
    </source>
</evidence>
<dbReference type="Gene3D" id="3.40.1110.10">
    <property type="entry name" value="Calcium-transporting ATPase, cytoplasmic domain N"/>
    <property type="match status" value="1"/>
</dbReference>